<proteinExistence type="predicted"/>
<evidence type="ECO:0000313" key="3">
    <source>
        <dbReference type="Proteomes" id="UP000234585"/>
    </source>
</evidence>
<name>A0A2I2F0C1_ASPCN</name>
<dbReference type="EMBL" id="KZ559187">
    <property type="protein sequence ID" value="PLB34074.1"/>
    <property type="molecule type" value="Genomic_DNA"/>
</dbReference>
<feature type="domain" description="Aminoglycoside phosphotransferase" evidence="1">
    <location>
        <begin position="46"/>
        <end position="191"/>
    </location>
</feature>
<accession>A0A2I2F0C1</accession>
<dbReference type="STRING" id="41067.A0A2I2F0C1"/>
<dbReference type="GeneID" id="36525299"/>
<evidence type="ECO:0000313" key="2">
    <source>
        <dbReference type="EMBL" id="PLB34074.1"/>
    </source>
</evidence>
<dbReference type="Pfam" id="PF01636">
    <property type="entry name" value="APH"/>
    <property type="match status" value="1"/>
</dbReference>
<evidence type="ECO:0000259" key="1">
    <source>
        <dbReference type="Pfam" id="PF01636"/>
    </source>
</evidence>
<dbReference type="InterPro" id="IPR002575">
    <property type="entry name" value="Aminoglycoside_PTrfase"/>
</dbReference>
<keyword evidence="3" id="KW-1185">Reference proteome</keyword>
<gene>
    <name evidence="2" type="ORF">BDW47DRAFT_134666</name>
</gene>
<dbReference type="Proteomes" id="UP000234585">
    <property type="component" value="Unassembled WGS sequence"/>
</dbReference>
<dbReference type="RefSeq" id="XP_024668086.1">
    <property type="nucleotide sequence ID" value="XM_024818139.1"/>
</dbReference>
<dbReference type="AlphaFoldDB" id="A0A2I2F0C1"/>
<dbReference type="InterPro" id="IPR011009">
    <property type="entry name" value="Kinase-like_dom_sf"/>
</dbReference>
<organism evidence="2 3">
    <name type="scientific">Aspergillus candidus</name>
    <dbReference type="NCBI Taxonomy" id="41067"/>
    <lineage>
        <taxon>Eukaryota</taxon>
        <taxon>Fungi</taxon>
        <taxon>Dikarya</taxon>
        <taxon>Ascomycota</taxon>
        <taxon>Pezizomycotina</taxon>
        <taxon>Eurotiomycetes</taxon>
        <taxon>Eurotiomycetidae</taxon>
        <taxon>Eurotiales</taxon>
        <taxon>Aspergillaceae</taxon>
        <taxon>Aspergillus</taxon>
        <taxon>Aspergillus subgen. Circumdati</taxon>
    </lineage>
</organism>
<dbReference type="OrthoDB" id="2906425at2759"/>
<dbReference type="SUPFAM" id="SSF56112">
    <property type="entry name" value="Protein kinase-like (PK-like)"/>
    <property type="match status" value="1"/>
</dbReference>
<sequence>MTNSSDGKTLFPCPSSVDIATLPADQGIITVLSKQIRRIILEGVRPAEAEAMKLVSKHTSVPVPGVFSAKFGPDHGNEKSKESVCLQTWDLISQIRAIPRPSELEDLLQCAADGSTTRDPMLEDLQNPAIPLTNDSGLRARIVERYLHFEGRRYEHQLHDMLPRSGSTVFTQADIAPRNIMIDEQNSVTGIPRPALWGDWSVWMDRTAPRRWNISGIDAARRVLF</sequence>
<reference evidence="2 3" key="1">
    <citation type="submission" date="2017-12" db="EMBL/GenBank/DDBJ databases">
        <authorList>
            <consortium name="DOE Joint Genome Institute"/>
            <person name="Haridas S."/>
            <person name="Kjaerbolling I."/>
            <person name="Vesth T.C."/>
            <person name="Frisvad J.C."/>
            <person name="Nybo J.L."/>
            <person name="Theobald S."/>
            <person name="Kuo A."/>
            <person name="Bowyer P."/>
            <person name="Matsuda Y."/>
            <person name="Mondo S."/>
            <person name="Lyhne E.K."/>
            <person name="Kogle M.E."/>
            <person name="Clum A."/>
            <person name="Lipzen A."/>
            <person name="Salamov A."/>
            <person name="Ngan C.Y."/>
            <person name="Daum C."/>
            <person name="Chiniquy J."/>
            <person name="Barry K."/>
            <person name="LaButti K."/>
            <person name="Simmons B.A."/>
            <person name="Magnuson J.K."/>
            <person name="Mortensen U.H."/>
            <person name="Larsen T.O."/>
            <person name="Grigoriev I.V."/>
            <person name="Baker S.E."/>
            <person name="Andersen M.R."/>
            <person name="Nordberg H.P."/>
            <person name="Cantor M.N."/>
            <person name="Hua S.X."/>
        </authorList>
    </citation>
    <scope>NUCLEOTIDE SEQUENCE [LARGE SCALE GENOMIC DNA]</scope>
    <source>
        <strain evidence="2 3">CBS 102.13</strain>
    </source>
</reference>
<protein>
    <recommendedName>
        <fullName evidence="1">Aminoglycoside phosphotransferase domain-containing protein</fullName>
    </recommendedName>
</protein>